<dbReference type="OrthoDB" id="241883at2157"/>
<feature type="compositionally biased region" description="Basic and acidic residues" evidence="1">
    <location>
        <begin position="8"/>
        <end position="28"/>
    </location>
</feature>
<sequence length="160" mass="17676">MPKTECPTTRRAELFVRSDLPRPSRERRAAVEERLGQLQRRGVLDGFETTTWRKRVPVEGDEPRPERDRYNEFAEWASETGACLAPSFDTRLCYSTETGEKRTELVLPVLCLAVYEDGELAQVAPVGAGGQTRSIDAFLAELADGGTRTAVDAATVTTAN</sequence>
<gene>
    <name evidence="2" type="ORF">KTS45_02070</name>
</gene>
<dbReference type="AlphaFoldDB" id="A0A8J7YAK5"/>
<comment type="caution">
    <text evidence="2">The sequence shown here is derived from an EMBL/GenBank/DDBJ whole genome shotgun (WGS) entry which is preliminary data.</text>
</comment>
<evidence type="ECO:0000256" key="1">
    <source>
        <dbReference type="SAM" id="MobiDB-lite"/>
    </source>
</evidence>
<feature type="region of interest" description="Disordered" evidence="1">
    <location>
        <begin position="1"/>
        <end position="28"/>
    </location>
</feature>
<dbReference type="Proteomes" id="UP000766550">
    <property type="component" value="Unassembled WGS sequence"/>
</dbReference>
<evidence type="ECO:0000313" key="3">
    <source>
        <dbReference type="Proteomes" id="UP000766550"/>
    </source>
</evidence>
<accession>A0A8J7YAK5</accession>
<name>A0A8J7YAK5_9EURY</name>
<keyword evidence="3" id="KW-1185">Reference proteome</keyword>
<protein>
    <submittedName>
        <fullName evidence="2">Uncharacterized protein</fullName>
    </submittedName>
</protein>
<dbReference type="RefSeq" id="WP_162316139.1">
    <property type="nucleotide sequence ID" value="NZ_JAHQXF010000001.1"/>
</dbReference>
<evidence type="ECO:0000313" key="2">
    <source>
        <dbReference type="EMBL" id="MBV0922973.1"/>
    </source>
</evidence>
<dbReference type="Pfam" id="PF20575">
    <property type="entry name" value="HTH_63"/>
    <property type="match status" value="1"/>
</dbReference>
<dbReference type="InterPro" id="IPR046783">
    <property type="entry name" value="HTH_63"/>
</dbReference>
<proteinExistence type="predicted"/>
<reference evidence="2 3" key="1">
    <citation type="submission" date="2021-06" db="EMBL/GenBank/DDBJ databases">
        <title>New haloarchaea isolates fom saline soil.</title>
        <authorList>
            <person name="Duran-Viseras A."/>
            <person name="Sanchez-Porro C.S."/>
            <person name="Ventosa A."/>
        </authorList>
    </citation>
    <scope>NUCLEOTIDE SEQUENCE [LARGE SCALE GENOMIC DNA]</scope>
    <source>
        <strain evidence="2 3">JCM 183640</strain>
    </source>
</reference>
<dbReference type="EMBL" id="JAHQXF010000001">
    <property type="protein sequence ID" value="MBV0922973.1"/>
    <property type="molecule type" value="Genomic_DNA"/>
</dbReference>
<organism evidence="2 3">
    <name type="scientific">Haloarcula limicola</name>
    <dbReference type="NCBI Taxonomy" id="1429915"/>
    <lineage>
        <taxon>Archaea</taxon>
        <taxon>Methanobacteriati</taxon>
        <taxon>Methanobacteriota</taxon>
        <taxon>Stenosarchaea group</taxon>
        <taxon>Halobacteria</taxon>
        <taxon>Halobacteriales</taxon>
        <taxon>Haloarculaceae</taxon>
        <taxon>Haloarcula</taxon>
    </lineage>
</organism>